<evidence type="ECO:0000313" key="3">
    <source>
        <dbReference type="Proteomes" id="UP000691718"/>
    </source>
</evidence>
<evidence type="ECO:0000313" key="2">
    <source>
        <dbReference type="EMBL" id="CAG4952232.1"/>
    </source>
</evidence>
<proteinExistence type="predicted"/>
<reference evidence="2" key="1">
    <citation type="submission" date="2021-04" db="EMBL/GenBank/DDBJ databases">
        <authorList>
            <person name="Tunstrom K."/>
        </authorList>
    </citation>
    <scope>NUCLEOTIDE SEQUENCE</scope>
</reference>
<dbReference type="AlphaFoldDB" id="A0A8S3WBS9"/>
<feature type="compositionally biased region" description="Pro residues" evidence="1">
    <location>
        <begin position="54"/>
        <end position="64"/>
    </location>
</feature>
<evidence type="ECO:0000256" key="1">
    <source>
        <dbReference type="SAM" id="MobiDB-lite"/>
    </source>
</evidence>
<dbReference type="Proteomes" id="UP000691718">
    <property type="component" value="Unassembled WGS sequence"/>
</dbReference>
<name>A0A8S3WBS9_PARAO</name>
<keyword evidence="3" id="KW-1185">Reference proteome</keyword>
<organism evidence="2 3">
    <name type="scientific">Parnassius apollo</name>
    <name type="common">Apollo butterfly</name>
    <name type="synonym">Papilio apollo</name>
    <dbReference type="NCBI Taxonomy" id="110799"/>
    <lineage>
        <taxon>Eukaryota</taxon>
        <taxon>Metazoa</taxon>
        <taxon>Ecdysozoa</taxon>
        <taxon>Arthropoda</taxon>
        <taxon>Hexapoda</taxon>
        <taxon>Insecta</taxon>
        <taxon>Pterygota</taxon>
        <taxon>Neoptera</taxon>
        <taxon>Endopterygota</taxon>
        <taxon>Lepidoptera</taxon>
        <taxon>Glossata</taxon>
        <taxon>Ditrysia</taxon>
        <taxon>Papilionoidea</taxon>
        <taxon>Papilionidae</taxon>
        <taxon>Parnassiinae</taxon>
        <taxon>Parnassini</taxon>
        <taxon>Parnassius</taxon>
        <taxon>Parnassius</taxon>
    </lineage>
</organism>
<feature type="non-terminal residue" evidence="2">
    <location>
        <position position="1"/>
    </location>
</feature>
<protein>
    <submittedName>
        <fullName evidence="2">(apollo) hypothetical protein</fullName>
    </submittedName>
</protein>
<comment type="caution">
    <text evidence="2">The sequence shown here is derived from an EMBL/GenBank/DDBJ whole genome shotgun (WGS) entry which is preliminary data.</text>
</comment>
<gene>
    <name evidence="2" type="ORF">PAPOLLO_LOCUS4585</name>
</gene>
<accession>A0A8S3WBS9</accession>
<feature type="region of interest" description="Disordered" evidence="1">
    <location>
        <begin position="24"/>
        <end position="99"/>
    </location>
</feature>
<dbReference type="EMBL" id="CAJQZP010000280">
    <property type="protein sequence ID" value="CAG4952232.1"/>
    <property type="molecule type" value="Genomic_DNA"/>
</dbReference>
<sequence>LLGATGQGVLDRPLMERDLLAPEKSRVLPSCSQIPKRKESPPATGVTLGAIGAEPPPIAEPAPLPRRNIASRIRTPSELEEEDLQEEKRLKAGSDSVFE</sequence>